<dbReference type="CDD" id="cd18808">
    <property type="entry name" value="SF1_C_Upf1"/>
    <property type="match status" value="1"/>
</dbReference>
<feature type="domain" description="DNA2/NAM7 helicase helicase" evidence="1">
    <location>
        <begin position="830"/>
        <end position="961"/>
    </location>
</feature>
<dbReference type="InterPro" id="IPR041679">
    <property type="entry name" value="DNA2/NAM7-like_C"/>
</dbReference>
<dbReference type="GO" id="GO:0004386">
    <property type="term" value="F:helicase activity"/>
    <property type="evidence" value="ECO:0007669"/>
    <property type="project" value="UniProtKB-KW"/>
</dbReference>
<dbReference type="Pfam" id="PF13086">
    <property type="entry name" value="AAA_11"/>
    <property type="match status" value="2"/>
</dbReference>
<dbReference type="InterPro" id="IPR027417">
    <property type="entry name" value="P-loop_NTPase"/>
</dbReference>
<proteinExistence type="predicted"/>
<gene>
    <name evidence="3" type="ORF">SAMN04487988_101506</name>
</gene>
<keyword evidence="4" id="KW-1185">Reference proteome</keyword>
<evidence type="ECO:0000313" key="4">
    <source>
        <dbReference type="Proteomes" id="UP000199642"/>
    </source>
</evidence>
<sequence>MPESIFQTYLHRLTDLSTKNRSLYLPKLDGFGMLDLRDFDFLIGEPAFEILRKSIEGKKKIRLAPDLDPRSGDANQVSKALSRMAFRDQLTQEETGEQSLYLAWLFVEGKLINGQVVRGPLLLKSVQLIKENSFWNLISEENWQWNPAFLLAWRHATGDQLPESFSDELLENLPKDSLEFRTALSRLISEHFAIQVQSNILENQVLPFPNSQISLDQERFSEGKVSLRPYAVLGQFAQKGSFLFSDYEELMEGHAEPSLEELFRKLFISEKNETQIREENLFPVFPLDASQESALIKVRQGKSLVIQGPPGTGKSQLIANLVSDYIARGKKVLVVSQKRAALDVVFERLEIAGFGSFLGLVHDFRADQKLLFEKIKTQIESIEEYQGQNRGIDAIQLERELSQLSKTISRLSGKFEDVRSALFDEKLAGIPIKALYLQAELNGPAFSHPKLLQLKLEQAKQFEQDFRIFTKYQNRFTGSFWENRISFTAVQPSDFALISKVLFNLENHRIQLPEVLSGEKGKPVLHAIWSGREFLEKIEKLQFSLIQLSNPETDFRFIFDPNEQKSISKTHKFLIEAMDISKSWRFELGEDLEKLNKELEMILPLSQRFFGKLQARYSKSKFRLVFQTLAQNQLVLDFNNLRDLQKECQSKLQIQAMEKDLPTSTFCKSKGQFSTDLNQVEKLLTWKKNWDEFPEIQDLIDWEKLSFSEFNSYLADIRKYSEELAANLFSYRLWLTEAQFLDLLEKGLQSVFPDNPLNWSSVFTELKGFDQFLDGWNFRELGEKLGEDFPQSALNEAVSTFWNGWRLAWIGEIERQHPALSEMGSLRLSHEMDELKNAILEKRKNARHLALLRLSERAAEHLEYNRLGNQVTYRDLLHQVSKKRQKWSIRKLITELEEEVFRVLPCWLGSPETVSAVFSTSQMFDLVIFDEASQCPVERGLPAMLRGKQVVVAGDSKQLRPSDFYQVKWESDEEGMEYEAESLLELAAHFFENLQLRGHYRSADPGLIYFSNTHFYGNRLETLPDYAVIKAGKTPFTWEKVEGIWENQINRLESEVVLNRVRMIRKEAPTDSIGIVTGNYFQMELIRETLWKEGFQDSDIKVRNIENVQGDEFDQVVLSLGYAPNREGKLITNFGLLGKSGAENRLNVAITRARKMLHVISSIEPEEFRSGQLNNPGLALLREFLTWVKVQSHARDIPAPELKVAGFELDWSLKKYLIKSDPSYAKEIPSAVMDLLFTDAEGNQKAILTDDQRFFDAPTAKAAMAYHPILLEEKGWEWEWKWSRFGK</sequence>
<dbReference type="InterPro" id="IPR045055">
    <property type="entry name" value="DNA2/NAM7-like"/>
</dbReference>
<dbReference type="RefSeq" id="WP_092788657.1">
    <property type="nucleotide sequence ID" value="NZ_FOPC01000001.1"/>
</dbReference>
<dbReference type="STRING" id="435880.SAMN04487988_101506"/>
<dbReference type="Pfam" id="PF13087">
    <property type="entry name" value="AAA_12"/>
    <property type="match status" value="1"/>
</dbReference>
<accession>A0A1I2P9L0</accession>
<keyword evidence="3" id="KW-0067">ATP-binding</keyword>
<dbReference type="PANTHER" id="PTHR10887">
    <property type="entry name" value="DNA2/NAM7 HELICASE FAMILY"/>
    <property type="match status" value="1"/>
</dbReference>
<keyword evidence="3" id="KW-0378">Hydrolase</keyword>
<evidence type="ECO:0000259" key="2">
    <source>
        <dbReference type="Pfam" id="PF13087"/>
    </source>
</evidence>
<reference evidence="4" key="1">
    <citation type="submission" date="2016-10" db="EMBL/GenBank/DDBJ databases">
        <authorList>
            <person name="Varghese N."/>
            <person name="Submissions S."/>
        </authorList>
    </citation>
    <scope>NUCLEOTIDE SEQUENCE [LARGE SCALE GENOMIC DNA]</scope>
    <source>
        <strain evidence="4">DSM 19315</strain>
    </source>
</reference>
<dbReference type="Gene3D" id="3.40.50.300">
    <property type="entry name" value="P-loop containing nucleotide triphosphate hydrolases"/>
    <property type="match status" value="3"/>
</dbReference>
<keyword evidence="3" id="KW-0347">Helicase</keyword>
<dbReference type="InterPro" id="IPR047187">
    <property type="entry name" value="SF1_C_Upf1"/>
</dbReference>
<feature type="domain" description="DNA2/NAM7 helicase helicase" evidence="1">
    <location>
        <begin position="287"/>
        <end position="349"/>
    </location>
</feature>
<protein>
    <submittedName>
        <fullName evidence="3">Superfamily I DNA and/or RNA helicase</fullName>
    </submittedName>
</protein>
<feature type="domain" description="DNA2/NAM7 helicase-like C-terminal" evidence="2">
    <location>
        <begin position="992"/>
        <end position="1162"/>
    </location>
</feature>
<keyword evidence="3" id="KW-0547">Nucleotide-binding</keyword>
<evidence type="ECO:0000259" key="1">
    <source>
        <dbReference type="Pfam" id="PF13086"/>
    </source>
</evidence>
<dbReference type="OrthoDB" id="9757917at2"/>
<dbReference type="InterPro" id="IPR041677">
    <property type="entry name" value="DNA2/NAM7_AAA_11"/>
</dbReference>
<organism evidence="3 4">
    <name type="scientific">Algoriphagus hitonicola</name>
    <dbReference type="NCBI Taxonomy" id="435880"/>
    <lineage>
        <taxon>Bacteria</taxon>
        <taxon>Pseudomonadati</taxon>
        <taxon>Bacteroidota</taxon>
        <taxon>Cytophagia</taxon>
        <taxon>Cytophagales</taxon>
        <taxon>Cyclobacteriaceae</taxon>
        <taxon>Algoriphagus</taxon>
    </lineage>
</organism>
<dbReference type="EMBL" id="FOPC01000001">
    <property type="protein sequence ID" value="SFG12835.1"/>
    <property type="molecule type" value="Genomic_DNA"/>
</dbReference>
<name>A0A1I2P9L0_9BACT</name>
<dbReference type="Proteomes" id="UP000199642">
    <property type="component" value="Unassembled WGS sequence"/>
</dbReference>
<evidence type="ECO:0000313" key="3">
    <source>
        <dbReference type="EMBL" id="SFG12835.1"/>
    </source>
</evidence>
<dbReference type="SUPFAM" id="SSF52540">
    <property type="entry name" value="P-loop containing nucleoside triphosphate hydrolases"/>
    <property type="match status" value="1"/>
</dbReference>